<protein>
    <submittedName>
        <fullName evidence="2">Phlebovirus_G2 domain-containing protein</fullName>
    </submittedName>
</protein>
<organism evidence="1 2">
    <name type="scientific">Steinernema glaseri</name>
    <dbReference type="NCBI Taxonomy" id="37863"/>
    <lineage>
        <taxon>Eukaryota</taxon>
        <taxon>Metazoa</taxon>
        <taxon>Ecdysozoa</taxon>
        <taxon>Nematoda</taxon>
        <taxon>Chromadorea</taxon>
        <taxon>Rhabditida</taxon>
        <taxon>Tylenchina</taxon>
        <taxon>Panagrolaimomorpha</taxon>
        <taxon>Strongyloidoidea</taxon>
        <taxon>Steinernematidae</taxon>
        <taxon>Steinernema</taxon>
    </lineage>
</organism>
<evidence type="ECO:0000313" key="2">
    <source>
        <dbReference type="WBParaSite" id="L893_g9859.t1"/>
    </source>
</evidence>
<name>A0A1I8AWA4_9BILA</name>
<dbReference type="Proteomes" id="UP000095287">
    <property type="component" value="Unplaced"/>
</dbReference>
<reference evidence="2" key="1">
    <citation type="submission" date="2016-11" db="UniProtKB">
        <authorList>
            <consortium name="WormBaseParasite"/>
        </authorList>
    </citation>
    <scope>IDENTIFICATION</scope>
</reference>
<dbReference type="AlphaFoldDB" id="A0A1I8AWA4"/>
<sequence length="150" mass="17178">MPANATFVINGCPMKAACRDPLEVVNSESECICGDCECVMWNLEILNSTRSWLVRKMWIDEGRSRTDVNLDDMTICYRTIINECTGICSAISPVIVFSNTHPLTHLLLPRCHRTSRNVNSRQWTLYCKNKPPLNRVLLFYVRDSNEEPPV</sequence>
<proteinExistence type="predicted"/>
<accession>A0A1I8AWA4</accession>
<evidence type="ECO:0000313" key="1">
    <source>
        <dbReference type="Proteomes" id="UP000095287"/>
    </source>
</evidence>
<keyword evidence="1" id="KW-1185">Reference proteome</keyword>
<dbReference type="WBParaSite" id="L893_g9859.t1">
    <property type="protein sequence ID" value="L893_g9859.t1"/>
    <property type="gene ID" value="L893_g9859"/>
</dbReference>